<organism evidence="1">
    <name type="scientific">marine sediment metagenome</name>
    <dbReference type="NCBI Taxonomy" id="412755"/>
    <lineage>
        <taxon>unclassified sequences</taxon>
        <taxon>metagenomes</taxon>
        <taxon>ecological metagenomes</taxon>
    </lineage>
</organism>
<name>X1ERA9_9ZZZZ</name>
<accession>X1ERA9</accession>
<comment type="caution">
    <text evidence="1">The sequence shown here is derived from an EMBL/GenBank/DDBJ whole genome shotgun (WGS) entry which is preliminary data.</text>
</comment>
<dbReference type="AlphaFoldDB" id="X1ERA9"/>
<dbReference type="EMBL" id="BARU01013357">
    <property type="protein sequence ID" value="GAH35926.1"/>
    <property type="molecule type" value="Genomic_DNA"/>
</dbReference>
<proteinExistence type="predicted"/>
<feature type="non-terminal residue" evidence="1">
    <location>
        <position position="1"/>
    </location>
</feature>
<gene>
    <name evidence="1" type="ORF">S03H2_24176</name>
</gene>
<reference evidence="1" key="1">
    <citation type="journal article" date="2014" name="Front. Microbiol.">
        <title>High frequency of phylogenetically diverse reductive dehalogenase-homologous genes in deep subseafloor sedimentary metagenomes.</title>
        <authorList>
            <person name="Kawai M."/>
            <person name="Futagami T."/>
            <person name="Toyoda A."/>
            <person name="Takaki Y."/>
            <person name="Nishi S."/>
            <person name="Hori S."/>
            <person name="Arai W."/>
            <person name="Tsubouchi T."/>
            <person name="Morono Y."/>
            <person name="Uchiyama I."/>
            <person name="Ito T."/>
            <person name="Fujiyama A."/>
            <person name="Inagaki F."/>
            <person name="Takami H."/>
        </authorList>
    </citation>
    <scope>NUCLEOTIDE SEQUENCE</scope>
    <source>
        <strain evidence="1">Expedition CK06-06</strain>
    </source>
</reference>
<protein>
    <submittedName>
        <fullName evidence="1">Uncharacterized protein</fullName>
    </submittedName>
</protein>
<sequence>AIAGISSVKFHHSALKLTVSDLPLAFAGTVPFFVLFGETRAGEGANLPSRHMRPDLITL</sequence>
<evidence type="ECO:0000313" key="1">
    <source>
        <dbReference type="EMBL" id="GAH35926.1"/>
    </source>
</evidence>